<evidence type="ECO:0000313" key="8">
    <source>
        <dbReference type="Proteomes" id="UP000652231"/>
    </source>
</evidence>
<protein>
    <submittedName>
        <fullName evidence="7">Putative membrane protein YkvA</fullName>
    </submittedName>
</protein>
<feature type="transmembrane region" description="Helical" evidence="5">
    <location>
        <begin position="70"/>
        <end position="89"/>
    </location>
</feature>
<evidence type="ECO:0000259" key="6">
    <source>
        <dbReference type="Pfam" id="PF06803"/>
    </source>
</evidence>
<dbReference type="Proteomes" id="UP000652231">
    <property type="component" value="Unassembled WGS sequence"/>
</dbReference>
<keyword evidence="2 5" id="KW-0812">Transmembrane</keyword>
<dbReference type="Pfam" id="PF06803">
    <property type="entry name" value="DUF1232"/>
    <property type="match status" value="1"/>
</dbReference>
<evidence type="ECO:0000256" key="5">
    <source>
        <dbReference type="SAM" id="Phobius"/>
    </source>
</evidence>
<feature type="domain" description="DUF1232" evidence="6">
    <location>
        <begin position="77"/>
        <end position="110"/>
    </location>
</feature>
<comment type="subcellular location">
    <subcellularLocation>
        <location evidence="1">Endomembrane system</location>
        <topology evidence="1">Multi-pass membrane protein</topology>
    </subcellularLocation>
</comment>
<keyword evidence="8" id="KW-1185">Reference proteome</keyword>
<gene>
    <name evidence="7" type="primary">ykvA</name>
    <name evidence="7" type="ORF">GCM10011312_08120</name>
</gene>
<dbReference type="InterPro" id="IPR010652">
    <property type="entry name" value="DUF1232"/>
</dbReference>
<keyword evidence="3 5" id="KW-1133">Transmembrane helix</keyword>
<evidence type="ECO:0000256" key="4">
    <source>
        <dbReference type="ARBA" id="ARBA00023136"/>
    </source>
</evidence>
<reference evidence="7" key="2">
    <citation type="submission" date="2020-09" db="EMBL/GenBank/DDBJ databases">
        <authorList>
            <person name="Sun Q."/>
            <person name="Zhou Y."/>
        </authorList>
    </citation>
    <scope>NUCLEOTIDE SEQUENCE</scope>
    <source>
        <strain evidence="7">CGMCC 1.12924</strain>
    </source>
</reference>
<evidence type="ECO:0000256" key="1">
    <source>
        <dbReference type="ARBA" id="ARBA00004127"/>
    </source>
</evidence>
<reference evidence="7" key="1">
    <citation type="journal article" date="2014" name="Int. J. Syst. Evol. Microbiol.">
        <title>Complete genome sequence of Corynebacterium casei LMG S-19264T (=DSM 44701T), isolated from a smear-ripened cheese.</title>
        <authorList>
            <consortium name="US DOE Joint Genome Institute (JGI-PGF)"/>
            <person name="Walter F."/>
            <person name="Albersmeier A."/>
            <person name="Kalinowski J."/>
            <person name="Ruckert C."/>
        </authorList>
    </citation>
    <scope>NUCLEOTIDE SEQUENCE</scope>
    <source>
        <strain evidence="7">CGMCC 1.12924</strain>
    </source>
</reference>
<sequence>MALFNNKKAKSELEKRQKRFSKKDLLSLVSKEKTLKEKFTRQERLKMHFSDFMVLFAMLRDYATRKYTKVPWFIISSIGAALLYVISPLDLIPDFIPFVGYLDDATVLAFCLKLVYKDIVLYKTWKEETHPKTASTS</sequence>
<dbReference type="RefSeq" id="WP_188439763.1">
    <property type="nucleotide sequence ID" value="NZ_BMGK01000003.1"/>
</dbReference>
<evidence type="ECO:0000256" key="3">
    <source>
        <dbReference type="ARBA" id="ARBA00022989"/>
    </source>
</evidence>
<dbReference type="EMBL" id="BMGK01000003">
    <property type="protein sequence ID" value="GGD86460.1"/>
    <property type="molecule type" value="Genomic_DNA"/>
</dbReference>
<name>A0A8J2V862_9FLAO</name>
<proteinExistence type="predicted"/>
<dbReference type="AlphaFoldDB" id="A0A8J2V862"/>
<evidence type="ECO:0000313" key="7">
    <source>
        <dbReference type="EMBL" id="GGD86460.1"/>
    </source>
</evidence>
<dbReference type="GO" id="GO:0012505">
    <property type="term" value="C:endomembrane system"/>
    <property type="evidence" value="ECO:0007669"/>
    <property type="project" value="UniProtKB-SubCell"/>
</dbReference>
<keyword evidence="4 5" id="KW-0472">Membrane</keyword>
<comment type="caution">
    <text evidence="7">The sequence shown here is derived from an EMBL/GenBank/DDBJ whole genome shotgun (WGS) entry which is preliminary data.</text>
</comment>
<accession>A0A8J2V862</accession>
<organism evidence="7 8">
    <name type="scientific">Planktosalinus lacus</name>
    <dbReference type="NCBI Taxonomy" id="1526573"/>
    <lineage>
        <taxon>Bacteria</taxon>
        <taxon>Pseudomonadati</taxon>
        <taxon>Bacteroidota</taxon>
        <taxon>Flavobacteriia</taxon>
        <taxon>Flavobacteriales</taxon>
        <taxon>Flavobacteriaceae</taxon>
        <taxon>Planktosalinus</taxon>
    </lineage>
</organism>
<evidence type="ECO:0000256" key="2">
    <source>
        <dbReference type="ARBA" id="ARBA00022692"/>
    </source>
</evidence>